<comment type="caution">
    <text evidence="1">The sequence shown here is derived from an EMBL/GenBank/DDBJ whole genome shotgun (WGS) entry which is preliminary data.</text>
</comment>
<proteinExistence type="predicted"/>
<protein>
    <submittedName>
        <fullName evidence="1">Phosphonate C-P lyase system protein PhnG</fullName>
    </submittedName>
</protein>
<evidence type="ECO:0000313" key="2">
    <source>
        <dbReference type="Proteomes" id="UP000192505"/>
    </source>
</evidence>
<accession>A0A1W9KP81</accession>
<dbReference type="GO" id="GO:0016829">
    <property type="term" value="F:lyase activity"/>
    <property type="evidence" value="ECO:0007669"/>
    <property type="project" value="UniProtKB-KW"/>
</dbReference>
<reference evidence="1 2" key="1">
    <citation type="submission" date="2017-01" db="EMBL/GenBank/DDBJ databases">
        <title>Novel large sulfur bacteria in the metagenomes of groundwater-fed chemosynthetic microbial mats in the Lake Huron basin.</title>
        <authorList>
            <person name="Sharrar A.M."/>
            <person name="Flood B.E."/>
            <person name="Bailey J.V."/>
            <person name="Jones D.S."/>
            <person name="Biddanda B."/>
            <person name="Ruberg S.A."/>
            <person name="Marcus D.N."/>
            <person name="Dick G.J."/>
        </authorList>
    </citation>
    <scope>NUCLEOTIDE SEQUENCE [LARGE SCALE GENOMIC DNA]</scope>
    <source>
        <strain evidence="1">A7</strain>
    </source>
</reference>
<keyword evidence="1" id="KW-0456">Lyase</keyword>
<dbReference type="EMBL" id="MTEI01000030">
    <property type="protein sequence ID" value="OQW85911.1"/>
    <property type="molecule type" value="Genomic_DNA"/>
</dbReference>
<dbReference type="NCBIfam" id="TIGR03293">
    <property type="entry name" value="PhnG_redo"/>
    <property type="match status" value="1"/>
</dbReference>
<dbReference type="InterPro" id="IPR009609">
    <property type="entry name" value="Phosphonate_metab_PhnG"/>
</dbReference>
<dbReference type="GO" id="GO:0019634">
    <property type="term" value="P:organic phosphonate metabolic process"/>
    <property type="evidence" value="ECO:0007669"/>
    <property type="project" value="InterPro"/>
</dbReference>
<sequence>MINLERKDWIRALTAHPVDLLNTLAEQLATDCEVKLTSLPQAGLGLLQLADGAFHEPYYLGEFPLSACRLELVLPDGRRAEGGAQVVADDADLARSLAILDAIVEARLPGWEMVAEQVTSGARKRSESDQRRNAILAATRVDFSMLNNTGDDDEN</sequence>
<gene>
    <name evidence="1" type="ORF">BWK72_19895</name>
</gene>
<dbReference type="AlphaFoldDB" id="A0A1W9KP81"/>
<evidence type="ECO:0000313" key="1">
    <source>
        <dbReference type="EMBL" id="OQW85911.1"/>
    </source>
</evidence>
<name>A0A1W9KP81_9BURK</name>
<dbReference type="Proteomes" id="UP000192505">
    <property type="component" value="Unassembled WGS sequence"/>
</dbReference>
<dbReference type="Pfam" id="PF06754">
    <property type="entry name" value="PhnG"/>
    <property type="match status" value="1"/>
</dbReference>
<dbReference type="GO" id="GO:0015716">
    <property type="term" value="P:organic phosphonate transport"/>
    <property type="evidence" value="ECO:0007669"/>
    <property type="project" value="InterPro"/>
</dbReference>
<organism evidence="1 2">
    <name type="scientific">Rhodoferax ferrireducens</name>
    <dbReference type="NCBI Taxonomy" id="192843"/>
    <lineage>
        <taxon>Bacteria</taxon>
        <taxon>Pseudomonadati</taxon>
        <taxon>Pseudomonadota</taxon>
        <taxon>Betaproteobacteria</taxon>
        <taxon>Burkholderiales</taxon>
        <taxon>Comamonadaceae</taxon>
        <taxon>Rhodoferax</taxon>
    </lineage>
</organism>